<dbReference type="EMBL" id="MFIV01000114">
    <property type="protein sequence ID" value="OGF98387.1"/>
    <property type="molecule type" value="Genomic_DNA"/>
</dbReference>
<dbReference type="AlphaFoldDB" id="A0A1F5YDX3"/>
<comment type="caution">
    <text evidence="1">The sequence shown here is derived from an EMBL/GenBank/DDBJ whole genome shotgun (WGS) entry which is preliminary data.</text>
</comment>
<accession>A0A1F5YDX3</accession>
<proteinExistence type="predicted"/>
<evidence type="ECO:0000313" key="2">
    <source>
        <dbReference type="Proteomes" id="UP000176992"/>
    </source>
</evidence>
<protein>
    <submittedName>
        <fullName evidence="1">Uncharacterized protein</fullName>
    </submittedName>
</protein>
<gene>
    <name evidence="1" type="ORF">A2Z86_11850</name>
</gene>
<reference evidence="1 2" key="1">
    <citation type="journal article" date="2016" name="Nat. Commun.">
        <title>Thousands of microbial genomes shed light on interconnected biogeochemical processes in an aquifer system.</title>
        <authorList>
            <person name="Anantharaman K."/>
            <person name="Brown C.T."/>
            <person name="Hug L.A."/>
            <person name="Sharon I."/>
            <person name="Castelle C.J."/>
            <person name="Probst A.J."/>
            <person name="Thomas B.C."/>
            <person name="Singh A."/>
            <person name="Wilkins M.J."/>
            <person name="Karaoz U."/>
            <person name="Brodie E.L."/>
            <person name="Williams K.H."/>
            <person name="Hubbard S.S."/>
            <person name="Banfield J.F."/>
        </authorList>
    </citation>
    <scope>NUCLEOTIDE SEQUENCE [LARGE SCALE GENOMIC DNA]</scope>
</reference>
<evidence type="ECO:0000313" key="1">
    <source>
        <dbReference type="EMBL" id="OGF98387.1"/>
    </source>
</evidence>
<organism evidence="1 2">
    <name type="scientific">Candidatus Glassbacteria bacterium GWA2_58_10</name>
    <dbReference type="NCBI Taxonomy" id="1817865"/>
    <lineage>
        <taxon>Bacteria</taxon>
        <taxon>Candidatus Glassiibacteriota</taxon>
    </lineage>
</organism>
<sequence length="309" mass="36074">MQNPYKRLDVFRCKLDSHESFSGRVSPYHVLKVKRCLDEGCFYFKWRCRLLEKGASCRKGYKHPGKNCLGCRYYFEDKLHKVPEVRLTEAAYRSFLRELEDFEDWLADYLGRRLTVYGRVNHVGPLLVKTLYPKNSRVALKGYLANFAECYLDRTHLEDFVYLRLSASLQRRLGLVRGDLVEFTAELALDEGRLVLENPGRFEFEQRESSRFAAAPLAGLVEARLARVLCEQSERCIRCERGRLVDVLEKEIGGFRFLRRELYCLEGVRDPAPCCWKALAEIGLRDRPGEDGDEQELRELILSYRKTYG</sequence>
<name>A0A1F5YDX3_9BACT</name>
<dbReference type="Proteomes" id="UP000176992">
    <property type="component" value="Unassembled WGS sequence"/>
</dbReference>